<dbReference type="EMBL" id="JAGIQL010000089">
    <property type="protein sequence ID" value="MBP0459864.1"/>
    <property type="molecule type" value="Genomic_DNA"/>
</dbReference>
<keyword evidence="3" id="KW-1185">Reference proteome</keyword>
<accession>A0A940RZJ8</accession>
<protein>
    <submittedName>
        <fullName evidence="2">Uncharacterized protein</fullName>
    </submittedName>
</protein>
<organism evidence="2 3">
    <name type="scientific">Streptomyces montanisoli</name>
    <dbReference type="NCBI Taxonomy" id="2798581"/>
    <lineage>
        <taxon>Bacteria</taxon>
        <taxon>Bacillati</taxon>
        <taxon>Actinomycetota</taxon>
        <taxon>Actinomycetes</taxon>
        <taxon>Kitasatosporales</taxon>
        <taxon>Streptomycetaceae</taxon>
        <taxon>Streptomyces</taxon>
    </lineage>
</organism>
<dbReference type="Pfam" id="PF25637">
    <property type="entry name" value="DUF7942"/>
    <property type="match status" value="1"/>
</dbReference>
<keyword evidence="1" id="KW-0472">Membrane</keyword>
<comment type="caution">
    <text evidence="2">The sequence shown here is derived from an EMBL/GenBank/DDBJ whole genome shotgun (WGS) entry which is preliminary data.</text>
</comment>
<evidence type="ECO:0000313" key="3">
    <source>
        <dbReference type="Proteomes" id="UP000670475"/>
    </source>
</evidence>
<dbReference type="RefSeq" id="WP_209342028.1">
    <property type="nucleotide sequence ID" value="NZ_JAGIQL010000089.1"/>
</dbReference>
<reference evidence="2" key="1">
    <citation type="submission" date="2021-03" db="EMBL/GenBank/DDBJ databases">
        <title>Whole genome sequence of Streptomyces bomunensis MMS17-BM035.</title>
        <authorList>
            <person name="Lee J.H."/>
        </authorList>
    </citation>
    <scope>NUCLEOTIDE SEQUENCE</scope>
    <source>
        <strain evidence="2">MMS17-BM035</strain>
    </source>
</reference>
<dbReference type="NCBIfam" id="NF046119">
    <property type="entry name" value="memb_SCO4225"/>
    <property type="match status" value="1"/>
</dbReference>
<keyword evidence="1" id="KW-1133">Transmembrane helix</keyword>
<proteinExistence type="predicted"/>
<evidence type="ECO:0000256" key="1">
    <source>
        <dbReference type="SAM" id="Phobius"/>
    </source>
</evidence>
<feature type="transmembrane region" description="Helical" evidence="1">
    <location>
        <begin position="18"/>
        <end position="36"/>
    </location>
</feature>
<dbReference type="Proteomes" id="UP000670475">
    <property type="component" value="Unassembled WGS sequence"/>
</dbReference>
<dbReference type="AlphaFoldDB" id="A0A940RZJ8"/>
<dbReference type="InterPro" id="IPR057702">
    <property type="entry name" value="DUF7942"/>
</dbReference>
<evidence type="ECO:0000313" key="2">
    <source>
        <dbReference type="EMBL" id="MBP0459864.1"/>
    </source>
</evidence>
<sequence>MRADKRYDRPLAAAVDNWFSRCYLIVMAAVLVWVAIDTLFVPHADASMAGVWPFFLTAPTSLLLLAVPGLDGWGLLAGMAVAAVVNATLLGLLVRALAPSGRGNGSGAGLRPSGR</sequence>
<keyword evidence="1" id="KW-0812">Transmembrane</keyword>
<gene>
    <name evidence="2" type="ORF">JFN87_20545</name>
</gene>
<feature type="transmembrane region" description="Helical" evidence="1">
    <location>
        <begin position="73"/>
        <end position="94"/>
    </location>
</feature>
<name>A0A940RZJ8_9ACTN</name>